<dbReference type="NCBIfam" id="TIGR02436">
    <property type="entry name" value="four helix bundle protein"/>
    <property type="match status" value="1"/>
</dbReference>
<dbReference type="PANTHER" id="PTHR38471">
    <property type="entry name" value="FOUR HELIX BUNDLE PROTEIN"/>
    <property type="match status" value="1"/>
</dbReference>
<dbReference type="Gene3D" id="1.20.1440.60">
    <property type="entry name" value="23S rRNA-intervening sequence"/>
    <property type="match status" value="1"/>
</dbReference>
<organism evidence="1 2">
    <name type="scientific">Hymenobacter metallilatus</name>
    <dbReference type="NCBI Taxonomy" id="2493666"/>
    <lineage>
        <taxon>Bacteria</taxon>
        <taxon>Pseudomonadati</taxon>
        <taxon>Bacteroidota</taxon>
        <taxon>Cytophagia</taxon>
        <taxon>Cytophagales</taxon>
        <taxon>Hymenobacteraceae</taxon>
        <taxon>Hymenobacter</taxon>
    </lineage>
</organism>
<dbReference type="SUPFAM" id="SSF158446">
    <property type="entry name" value="IVS-encoded protein-like"/>
    <property type="match status" value="1"/>
</dbReference>
<protein>
    <submittedName>
        <fullName evidence="1">Four helix bundle protein</fullName>
    </submittedName>
</protein>
<dbReference type="Pfam" id="PF05635">
    <property type="entry name" value="23S_rRNA_IVP"/>
    <property type="match status" value="1"/>
</dbReference>
<name>A0A428IZ25_9BACT</name>
<sequence length="128" mass="14170">MREGVIQVKSYDFASRIVKAYRYLTAEQKEFVLSKQLLRSGTSIGANVEEAMAGSSRADFANKLAIAAKEARETRYWLRLLHDNAYLPESAFASLEAQCSELIKILNSILLTTKNGKPSQDSPSDPAV</sequence>
<dbReference type="PANTHER" id="PTHR38471:SF2">
    <property type="entry name" value="FOUR HELIX BUNDLE PROTEIN"/>
    <property type="match status" value="1"/>
</dbReference>
<evidence type="ECO:0000313" key="1">
    <source>
        <dbReference type="EMBL" id="RSK24298.1"/>
    </source>
</evidence>
<dbReference type="InterPro" id="IPR036583">
    <property type="entry name" value="23S_rRNA_IVS_sf"/>
</dbReference>
<dbReference type="InterPro" id="IPR012657">
    <property type="entry name" value="23S_rRNA-intervening_sequence"/>
</dbReference>
<dbReference type="OrthoDB" id="285993at2"/>
<dbReference type="RefSeq" id="WP_125433425.1">
    <property type="nucleotide sequence ID" value="NZ_RWIS01000017.1"/>
</dbReference>
<dbReference type="PIRSF" id="PIRSF035652">
    <property type="entry name" value="CHP02436"/>
    <property type="match status" value="1"/>
</dbReference>
<dbReference type="Proteomes" id="UP000280066">
    <property type="component" value="Unassembled WGS sequence"/>
</dbReference>
<keyword evidence="2" id="KW-1185">Reference proteome</keyword>
<gene>
    <name evidence="1" type="ORF">EI290_19995</name>
</gene>
<proteinExistence type="predicted"/>
<comment type="caution">
    <text evidence="1">The sequence shown here is derived from an EMBL/GenBank/DDBJ whole genome shotgun (WGS) entry which is preliminary data.</text>
</comment>
<evidence type="ECO:0000313" key="2">
    <source>
        <dbReference type="Proteomes" id="UP000280066"/>
    </source>
</evidence>
<dbReference type="AlphaFoldDB" id="A0A428IZ25"/>
<dbReference type="EMBL" id="RWIS01000017">
    <property type="protein sequence ID" value="RSK24298.1"/>
    <property type="molecule type" value="Genomic_DNA"/>
</dbReference>
<accession>A0A428IZ25</accession>
<reference evidence="1 2" key="1">
    <citation type="submission" date="2018-12" db="EMBL/GenBank/DDBJ databases">
        <authorList>
            <person name="Feng G."/>
            <person name="Zhu H."/>
        </authorList>
    </citation>
    <scope>NUCLEOTIDE SEQUENCE [LARGE SCALE GENOMIC DNA]</scope>
    <source>
        <strain evidence="1 2">9PBR-2</strain>
    </source>
</reference>